<feature type="active site" description="Proton donor/acceptor" evidence="7">
    <location>
        <position position="98"/>
    </location>
</feature>
<protein>
    <recommendedName>
        <fullName evidence="7">Deoxyribose-phosphate aldolase</fullName>
        <shortName evidence="7">DERA</shortName>
        <ecNumber evidence="7">4.1.2.4</ecNumber>
    </recommendedName>
    <alternativeName>
        <fullName evidence="7">2-deoxy-D-ribose 5-phosphate aldolase</fullName>
    </alternativeName>
    <alternativeName>
        <fullName evidence="7">Phosphodeoxyriboaldolase</fullName>
        <shortName evidence="7">Deoxyriboaldolase</shortName>
    </alternativeName>
</protein>
<dbReference type="EC" id="4.1.2.4" evidence="7"/>
<evidence type="ECO:0000256" key="4">
    <source>
        <dbReference type="ARBA" id="ARBA00023270"/>
    </source>
</evidence>
<evidence type="ECO:0000256" key="5">
    <source>
        <dbReference type="ARBA" id="ARBA00048791"/>
    </source>
</evidence>
<dbReference type="PANTHER" id="PTHR10889">
    <property type="entry name" value="DEOXYRIBOSE-PHOSPHATE ALDOLASE"/>
    <property type="match status" value="1"/>
</dbReference>
<dbReference type="InterPro" id="IPR028581">
    <property type="entry name" value="DeoC_typeI"/>
</dbReference>
<dbReference type="Gene3D" id="3.20.20.70">
    <property type="entry name" value="Aldolase class I"/>
    <property type="match status" value="1"/>
</dbReference>
<dbReference type="PANTHER" id="PTHR10889:SF1">
    <property type="entry name" value="DEOXYRIBOSE-PHOSPHATE ALDOLASE"/>
    <property type="match status" value="1"/>
</dbReference>
<dbReference type="FunFam" id="3.20.20.70:FF:000044">
    <property type="entry name" value="Deoxyribose-phosphate aldolase"/>
    <property type="match status" value="1"/>
</dbReference>
<dbReference type="InterPro" id="IPR013785">
    <property type="entry name" value="Aldolase_TIM"/>
</dbReference>
<evidence type="ECO:0000313" key="8">
    <source>
        <dbReference type="EMBL" id="MBC5688998.1"/>
    </source>
</evidence>
<organism evidence="8 9">
    <name type="scientific">Mediterraneibacter hominis</name>
    <dbReference type="NCBI Taxonomy" id="2763054"/>
    <lineage>
        <taxon>Bacteria</taxon>
        <taxon>Bacillati</taxon>
        <taxon>Bacillota</taxon>
        <taxon>Clostridia</taxon>
        <taxon>Lachnospirales</taxon>
        <taxon>Lachnospiraceae</taxon>
        <taxon>Mediterraneibacter</taxon>
    </lineage>
</organism>
<dbReference type="InterPro" id="IPR011343">
    <property type="entry name" value="DeoC"/>
</dbReference>
<dbReference type="HAMAP" id="MF_00114">
    <property type="entry name" value="DeoC_type1"/>
    <property type="match status" value="1"/>
</dbReference>
<dbReference type="GO" id="GO:0005737">
    <property type="term" value="C:cytoplasm"/>
    <property type="evidence" value="ECO:0007669"/>
    <property type="project" value="UniProtKB-SubCell"/>
</dbReference>
<evidence type="ECO:0000256" key="1">
    <source>
        <dbReference type="ARBA" id="ARBA00010936"/>
    </source>
</evidence>
<comment type="similarity">
    <text evidence="1 7">Belongs to the DeoC/FbaB aldolase family. DeoC type 1 subfamily.</text>
</comment>
<dbReference type="InterPro" id="IPR002915">
    <property type="entry name" value="DeoC/FbaB/LacD_aldolase"/>
</dbReference>
<dbReference type="PIRSF" id="PIRSF001357">
    <property type="entry name" value="DeoC"/>
    <property type="match status" value="1"/>
</dbReference>
<evidence type="ECO:0000256" key="2">
    <source>
        <dbReference type="ARBA" id="ARBA00022490"/>
    </source>
</evidence>
<dbReference type="NCBIfam" id="TIGR00126">
    <property type="entry name" value="deoC"/>
    <property type="match status" value="1"/>
</dbReference>
<feature type="active site" description="Proton donor/acceptor" evidence="7">
    <location>
        <position position="190"/>
    </location>
</feature>
<dbReference type="EMBL" id="JACOPF010000001">
    <property type="protein sequence ID" value="MBC5688998.1"/>
    <property type="molecule type" value="Genomic_DNA"/>
</dbReference>
<dbReference type="SMART" id="SM01133">
    <property type="entry name" value="DeoC"/>
    <property type="match status" value="1"/>
</dbReference>
<keyword evidence="9" id="KW-1185">Reference proteome</keyword>
<dbReference type="Pfam" id="PF01791">
    <property type="entry name" value="DeoC"/>
    <property type="match status" value="1"/>
</dbReference>
<keyword evidence="2 7" id="KW-0963">Cytoplasm</keyword>
<dbReference type="Proteomes" id="UP000652477">
    <property type="component" value="Unassembled WGS sequence"/>
</dbReference>
<dbReference type="RefSeq" id="WP_186875578.1">
    <property type="nucleotide sequence ID" value="NZ_JACOPF010000001.1"/>
</dbReference>
<dbReference type="GO" id="GO:0006018">
    <property type="term" value="P:2-deoxyribose 1-phosphate catabolic process"/>
    <property type="evidence" value="ECO:0007669"/>
    <property type="project" value="UniProtKB-UniRule"/>
</dbReference>
<keyword evidence="4 7" id="KW-0704">Schiff base</keyword>
<evidence type="ECO:0000313" key="9">
    <source>
        <dbReference type="Proteomes" id="UP000652477"/>
    </source>
</evidence>
<comment type="function">
    <text evidence="6 7">Catalyzes a reversible aldol reaction between acetaldehyde and D-glyceraldehyde 3-phosphate to generate 2-deoxy-D-ribose 5-phosphate.</text>
</comment>
<evidence type="ECO:0000256" key="7">
    <source>
        <dbReference type="HAMAP-Rule" id="MF_00114"/>
    </source>
</evidence>
<proteinExistence type="inferred from homology"/>
<keyword evidence="3 7" id="KW-0456">Lyase</keyword>
<comment type="catalytic activity">
    <reaction evidence="5 7">
        <text>2-deoxy-D-ribose 5-phosphate = D-glyceraldehyde 3-phosphate + acetaldehyde</text>
        <dbReference type="Rhea" id="RHEA:12821"/>
        <dbReference type="ChEBI" id="CHEBI:15343"/>
        <dbReference type="ChEBI" id="CHEBI:59776"/>
        <dbReference type="ChEBI" id="CHEBI:62877"/>
        <dbReference type="EC" id="4.1.2.4"/>
    </reaction>
</comment>
<dbReference type="CDD" id="cd00959">
    <property type="entry name" value="DeoC"/>
    <property type="match status" value="1"/>
</dbReference>
<evidence type="ECO:0000256" key="6">
    <source>
        <dbReference type="ARBA" id="ARBA00056337"/>
    </source>
</evidence>
<sequence>MKEKGKDYRPEYAKYFDHTKLHADATTETIQLFCKQALEYKFAAVCVNPCHVKMVAELLKGSPVKTATVVGFPLGANTTNIKVLETKEAVENGAQEIDMVINIGALKDGNWEYVEKDMSAVIQAAGKADVKVIIETHALTDEEKVKVCKLAEKCGAKFVKTCSGFYGTKGATVEDVALMRKSVSDKVLVKASTGIRTREDADKLIAAGAVRFGSSAGPKVVDGEA</sequence>
<dbReference type="GO" id="GO:0016052">
    <property type="term" value="P:carbohydrate catabolic process"/>
    <property type="evidence" value="ECO:0007669"/>
    <property type="project" value="TreeGrafter"/>
</dbReference>
<name>A0A923RQT7_9FIRM</name>
<dbReference type="AlphaFoldDB" id="A0A923RQT7"/>
<dbReference type="GO" id="GO:0004139">
    <property type="term" value="F:deoxyribose-phosphate aldolase activity"/>
    <property type="evidence" value="ECO:0007669"/>
    <property type="project" value="UniProtKB-UniRule"/>
</dbReference>
<evidence type="ECO:0000256" key="3">
    <source>
        <dbReference type="ARBA" id="ARBA00023239"/>
    </source>
</evidence>
<gene>
    <name evidence="7 8" type="primary">deoC</name>
    <name evidence="8" type="ORF">H8S37_08675</name>
</gene>
<feature type="active site" description="Schiff-base intermediate with acetaldehyde" evidence="7">
    <location>
        <position position="160"/>
    </location>
</feature>
<comment type="subcellular location">
    <subcellularLocation>
        <location evidence="7">Cytoplasm</location>
    </subcellularLocation>
</comment>
<reference evidence="8" key="1">
    <citation type="submission" date="2020-08" db="EMBL/GenBank/DDBJ databases">
        <title>Genome public.</title>
        <authorList>
            <person name="Liu C."/>
            <person name="Sun Q."/>
        </authorList>
    </citation>
    <scope>NUCLEOTIDE SEQUENCE</scope>
    <source>
        <strain evidence="8">NSJ-55</strain>
    </source>
</reference>
<comment type="pathway">
    <text evidence="7">Carbohydrate degradation; 2-deoxy-D-ribose 1-phosphate degradation; D-glyceraldehyde 3-phosphate and acetaldehyde from 2-deoxy-alpha-D-ribose 1-phosphate: step 2/2.</text>
</comment>
<comment type="caution">
    <text evidence="8">The sequence shown here is derived from an EMBL/GenBank/DDBJ whole genome shotgun (WGS) entry which is preliminary data.</text>
</comment>
<dbReference type="GO" id="GO:0009264">
    <property type="term" value="P:deoxyribonucleotide catabolic process"/>
    <property type="evidence" value="ECO:0007669"/>
    <property type="project" value="UniProtKB-UniRule"/>
</dbReference>
<dbReference type="SUPFAM" id="SSF51569">
    <property type="entry name" value="Aldolase"/>
    <property type="match status" value="1"/>
</dbReference>
<accession>A0A923RQT7</accession>